<sequence length="350" mass="37185">MSAIPETYQAFRRTTGPLPRTIERTTEKVPKNLSPTDVLIHIHAVSLNFRDIAMLDGRYPIEVLEHGISASDCAASVAVVGSSVKAFAPGDHVSPIFDLNALTGEEYDNPKALGGDAPGVLAQYAVFDEKYLVHLPKDMAWTEASTLTVAGVTAWNSLGLPANADKNKTALLEGTGGVSMFALALCLAANIHPIITSSSSAKLSSIRALFPAGAVSTINHQTHPDWAAEAKRLTNNKGVDIVINNVGASSIDTNVNALRNNGLISLVGFLGGFTKGPSADAMLGIMARTARLQGIMVGSKVDYEALCDFLEEKKVKLDFLVDKVFAFEDSKAAFEHLDSGTHTGKVVIRV</sequence>
<feature type="domain" description="Enoyl reductase (ER)" evidence="1">
    <location>
        <begin position="16"/>
        <end position="348"/>
    </location>
</feature>
<accession>A0A9P4LW00</accession>
<dbReference type="OrthoDB" id="3509362at2759"/>
<dbReference type="SMART" id="SM00829">
    <property type="entry name" value="PKS_ER"/>
    <property type="match status" value="1"/>
</dbReference>
<evidence type="ECO:0000259" key="1">
    <source>
        <dbReference type="SMART" id="SM00829"/>
    </source>
</evidence>
<dbReference type="CDD" id="cd08276">
    <property type="entry name" value="MDR7"/>
    <property type="match status" value="1"/>
</dbReference>
<keyword evidence="3" id="KW-1185">Reference proteome</keyword>
<dbReference type="EMBL" id="ML978718">
    <property type="protein sequence ID" value="KAF2088020.1"/>
    <property type="molecule type" value="Genomic_DNA"/>
</dbReference>
<dbReference type="GO" id="GO:0016491">
    <property type="term" value="F:oxidoreductase activity"/>
    <property type="evidence" value="ECO:0007669"/>
    <property type="project" value="InterPro"/>
</dbReference>
<protein>
    <submittedName>
        <fullName evidence="2">NAD(P)-binding protein</fullName>
    </submittedName>
</protein>
<name>A0A9P4LW00_9PEZI</name>
<dbReference type="PANTHER" id="PTHR45033:SF1">
    <property type="entry name" value="OXIDOREDUCTASE (EUROFUNG)"/>
    <property type="match status" value="1"/>
</dbReference>
<dbReference type="SUPFAM" id="SSF51735">
    <property type="entry name" value="NAD(P)-binding Rossmann-fold domains"/>
    <property type="match status" value="1"/>
</dbReference>
<dbReference type="Pfam" id="PF00107">
    <property type="entry name" value="ADH_zinc_N"/>
    <property type="match status" value="1"/>
</dbReference>
<gene>
    <name evidence="2" type="ORF">K490DRAFT_65300</name>
</gene>
<organism evidence="2 3">
    <name type="scientific">Saccharata proteae CBS 121410</name>
    <dbReference type="NCBI Taxonomy" id="1314787"/>
    <lineage>
        <taxon>Eukaryota</taxon>
        <taxon>Fungi</taxon>
        <taxon>Dikarya</taxon>
        <taxon>Ascomycota</taxon>
        <taxon>Pezizomycotina</taxon>
        <taxon>Dothideomycetes</taxon>
        <taxon>Dothideomycetes incertae sedis</taxon>
        <taxon>Botryosphaeriales</taxon>
        <taxon>Saccharataceae</taxon>
        <taxon>Saccharata</taxon>
    </lineage>
</organism>
<evidence type="ECO:0000313" key="2">
    <source>
        <dbReference type="EMBL" id="KAF2088020.1"/>
    </source>
</evidence>
<dbReference type="InterPro" id="IPR013154">
    <property type="entry name" value="ADH-like_N"/>
</dbReference>
<proteinExistence type="predicted"/>
<dbReference type="Gene3D" id="3.90.180.10">
    <property type="entry name" value="Medium-chain alcohol dehydrogenases, catalytic domain"/>
    <property type="match status" value="1"/>
</dbReference>
<dbReference type="InterPro" id="IPR052711">
    <property type="entry name" value="Zinc_ADH-like"/>
</dbReference>
<dbReference type="AlphaFoldDB" id="A0A9P4LW00"/>
<dbReference type="SUPFAM" id="SSF50129">
    <property type="entry name" value="GroES-like"/>
    <property type="match status" value="1"/>
</dbReference>
<dbReference type="Pfam" id="PF08240">
    <property type="entry name" value="ADH_N"/>
    <property type="match status" value="1"/>
</dbReference>
<dbReference type="InterPro" id="IPR011032">
    <property type="entry name" value="GroES-like_sf"/>
</dbReference>
<dbReference type="Proteomes" id="UP000799776">
    <property type="component" value="Unassembled WGS sequence"/>
</dbReference>
<dbReference type="InterPro" id="IPR013149">
    <property type="entry name" value="ADH-like_C"/>
</dbReference>
<dbReference type="InterPro" id="IPR036291">
    <property type="entry name" value="NAD(P)-bd_dom_sf"/>
</dbReference>
<dbReference type="PANTHER" id="PTHR45033">
    <property type="match status" value="1"/>
</dbReference>
<reference evidence="2" key="1">
    <citation type="journal article" date="2020" name="Stud. Mycol.">
        <title>101 Dothideomycetes genomes: a test case for predicting lifestyles and emergence of pathogens.</title>
        <authorList>
            <person name="Haridas S."/>
            <person name="Albert R."/>
            <person name="Binder M."/>
            <person name="Bloem J."/>
            <person name="Labutti K."/>
            <person name="Salamov A."/>
            <person name="Andreopoulos B."/>
            <person name="Baker S."/>
            <person name="Barry K."/>
            <person name="Bills G."/>
            <person name="Bluhm B."/>
            <person name="Cannon C."/>
            <person name="Castanera R."/>
            <person name="Culley D."/>
            <person name="Daum C."/>
            <person name="Ezra D."/>
            <person name="Gonzalez J."/>
            <person name="Henrissat B."/>
            <person name="Kuo A."/>
            <person name="Liang C."/>
            <person name="Lipzen A."/>
            <person name="Lutzoni F."/>
            <person name="Magnuson J."/>
            <person name="Mondo S."/>
            <person name="Nolan M."/>
            <person name="Ohm R."/>
            <person name="Pangilinan J."/>
            <person name="Park H.-J."/>
            <person name="Ramirez L."/>
            <person name="Alfaro M."/>
            <person name="Sun H."/>
            <person name="Tritt A."/>
            <person name="Yoshinaga Y."/>
            <person name="Zwiers L.-H."/>
            <person name="Turgeon B."/>
            <person name="Goodwin S."/>
            <person name="Spatafora J."/>
            <person name="Crous P."/>
            <person name="Grigoriev I."/>
        </authorList>
    </citation>
    <scope>NUCLEOTIDE SEQUENCE</scope>
    <source>
        <strain evidence="2">CBS 121410</strain>
    </source>
</reference>
<dbReference type="InterPro" id="IPR020843">
    <property type="entry name" value="ER"/>
</dbReference>
<comment type="caution">
    <text evidence="2">The sequence shown here is derived from an EMBL/GenBank/DDBJ whole genome shotgun (WGS) entry which is preliminary data.</text>
</comment>
<dbReference type="Gene3D" id="3.40.50.720">
    <property type="entry name" value="NAD(P)-binding Rossmann-like Domain"/>
    <property type="match status" value="1"/>
</dbReference>
<evidence type="ECO:0000313" key="3">
    <source>
        <dbReference type="Proteomes" id="UP000799776"/>
    </source>
</evidence>